<keyword evidence="1" id="KW-0547">Nucleotide-binding</keyword>
<dbReference type="Gene3D" id="3.40.50.300">
    <property type="entry name" value="P-loop containing nucleotide triphosphate hydrolases"/>
    <property type="match status" value="1"/>
</dbReference>
<dbReference type="SMART" id="SM00173">
    <property type="entry name" value="RAS"/>
    <property type="match status" value="1"/>
</dbReference>
<dbReference type="Proteomes" id="UP001642409">
    <property type="component" value="Unassembled WGS sequence"/>
</dbReference>
<proteinExistence type="predicted"/>
<dbReference type="NCBIfam" id="TIGR00231">
    <property type="entry name" value="small_GTP"/>
    <property type="match status" value="1"/>
</dbReference>
<name>A0ABP1HC81_9EUKA</name>
<dbReference type="SUPFAM" id="SSF52540">
    <property type="entry name" value="P-loop containing nucleoside triphosphate hydrolases"/>
    <property type="match status" value="1"/>
</dbReference>
<protein>
    <submittedName>
        <fullName evidence="2">Rab1a</fullName>
    </submittedName>
</protein>
<dbReference type="InterPro" id="IPR005225">
    <property type="entry name" value="Small_GTP-bd"/>
</dbReference>
<dbReference type="Pfam" id="PF00071">
    <property type="entry name" value="Ras"/>
    <property type="match status" value="1"/>
</dbReference>
<dbReference type="PROSITE" id="PS51419">
    <property type="entry name" value="RAB"/>
    <property type="match status" value="1"/>
</dbReference>
<evidence type="ECO:0000313" key="3">
    <source>
        <dbReference type="Proteomes" id="UP001642409"/>
    </source>
</evidence>
<dbReference type="SMART" id="SM00174">
    <property type="entry name" value="RHO"/>
    <property type="match status" value="1"/>
</dbReference>
<comment type="caution">
    <text evidence="2">The sequence shown here is derived from an EMBL/GenBank/DDBJ whole genome shotgun (WGS) entry which is preliminary data.</text>
</comment>
<dbReference type="PRINTS" id="PR00449">
    <property type="entry name" value="RASTRNSFRMNG"/>
</dbReference>
<gene>
    <name evidence="2" type="ORF">HINF_LOCUS11856</name>
</gene>
<dbReference type="InterPro" id="IPR027417">
    <property type="entry name" value="P-loop_NTPase"/>
</dbReference>
<dbReference type="PROSITE" id="PS51421">
    <property type="entry name" value="RAS"/>
    <property type="match status" value="1"/>
</dbReference>
<keyword evidence="3" id="KW-1185">Reference proteome</keyword>
<organism evidence="2 3">
    <name type="scientific">Hexamita inflata</name>
    <dbReference type="NCBI Taxonomy" id="28002"/>
    <lineage>
        <taxon>Eukaryota</taxon>
        <taxon>Metamonada</taxon>
        <taxon>Diplomonadida</taxon>
        <taxon>Hexamitidae</taxon>
        <taxon>Hexamitinae</taxon>
        <taxon>Hexamita</taxon>
    </lineage>
</organism>
<dbReference type="InterPro" id="IPR001806">
    <property type="entry name" value="Small_GTPase"/>
</dbReference>
<dbReference type="EMBL" id="CAXDID020000026">
    <property type="protein sequence ID" value="CAL5991024.1"/>
    <property type="molecule type" value="Genomic_DNA"/>
</dbReference>
<reference evidence="2 3" key="1">
    <citation type="submission" date="2024-07" db="EMBL/GenBank/DDBJ databases">
        <authorList>
            <person name="Akdeniz Z."/>
        </authorList>
    </citation>
    <scope>NUCLEOTIDE SEQUENCE [LARGE SCALE GENOMIC DNA]</scope>
</reference>
<dbReference type="SMART" id="SM00175">
    <property type="entry name" value="RAB"/>
    <property type="match status" value="1"/>
</dbReference>
<dbReference type="CDD" id="cd00154">
    <property type="entry name" value="Rab"/>
    <property type="match status" value="1"/>
</dbReference>
<dbReference type="PANTHER" id="PTHR47978">
    <property type="match status" value="1"/>
</dbReference>
<evidence type="ECO:0000313" key="2">
    <source>
        <dbReference type="EMBL" id="CAL5991024.1"/>
    </source>
</evidence>
<sequence length="202" mass="23839">MSTFNKLLDNSIMAIGAPKAGRNGLFQRIFWSEFKEFNEKIFPDFVNKEISVDNNNVKINIWRWQGSEKMYNQPHHMRRYHKNTIVVLVVFDLNNPESLKQVYVLLTEAQQTEHKYKYILVGNKSDLEKQYSNDDIEAFKNAWDINVYFEVSAKNNNNIQELFQQAAREVVKINQQKENIILEQQQQNESLLLKPKSKGFCC</sequence>
<evidence type="ECO:0000256" key="1">
    <source>
        <dbReference type="ARBA" id="ARBA00022741"/>
    </source>
</evidence>
<accession>A0ABP1HC81</accession>